<dbReference type="SUPFAM" id="SSF55729">
    <property type="entry name" value="Acyl-CoA N-acyltransferases (Nat)"/>
    <property type="match status" value="1"/>
</dbReference>
<dbReference type="Proteomes" id="UP000266677">
    <property type="component" value="Unassembled WGS sequence"/>
</dbReference>
<dbReference type="InterPro" id="IPR000182">
    <property type="entry name" value="GNAT_dom"/>
</dbReference>
<dbReference type="Gene3D" id="3.40.630.30">
    <property type="match status" value="1"/>
</dbReference>
<comment type="caution">
    <text evidence="3">The sequence shown here is derived from an EMBL/GenBank/DDBJ whole genome shotgun (WGS) entry which is preliminary data.</text>
</comment>
<dbReference type="PROSITE" id="PS51186">
    <property type="entry name" value="GNAT"/>
    <property type="match status" value="1"/>
</dbReference>
<feature type="domain" description="N-acetyltransferase" evidence="2">
    <location>
        <begin position="101"/>
        <end position="253"/>
    </location>
</feature>
<feature type="transmembrane region" description="Helical" evidence="1">
    <location>
        <begin position="21"/>
        <end position="43"/>
    </location>
</feature>
<feature type="transmembrane region" description="Helical" evidence="1">
    <location>
        <begin position="55"/>
        <end position="76"/>
    </location>
</feature>
<accession>A0A3A4KI79</accession>
<keyword evidence="1" id="KW-0812">Transmembrane</keyword>
<dbReference type="OrthoDB" id="9795188at2"/>
<dbReference type="InterPro" id="IPR051531">
    <property type="entry name" value="N-acetyltransferase"/>
</dbReference>
<keyword evidence="1" id="KW-0472">Membrane</keyword>
<evidence type="ECO:0000256" key="1">
    <source>
        <dbReference type="SAM" id="Phobius"/>
    </source>
</evidence>
<evidence type="ECO:0000313" key="3">
    <source>
        <dbReference type="EMBL" id="RJO73403.1"/>
    </source>
</evidence>
<dbReference type="PANTHER" id="PTHR43792:SF1">
    <property type="entry name" value="N-ACETYLTRANSFERASE DOMAIN-CONTAINING PROTEIN"/>
    <property type="match status" value="1"/>
</dbReference>
<dbReference type="PANTHER" id="PTHR43792">
    <property type="entry name" value="GNAT FAMILY, PUTATIVE (AFU_ORTHOLOGUE AFUA_3G00765)-RELATED-RELATED"/>
    <property type="match status" value="1"/>
</dbReference>
<dbReference type="InterPro" id="IPR016181">
    <property type="entry name" value="Acyl_CoA_acyltransferase"/>
</dbReference>
<sequence length="262" mass="28056">MFPTWRIAVAKATFQRWPRHATLGLATWIAVIGFPAAVIGGGITTRFPSAATELIVGVRLLLVVATILVAGSLWVWRVSELTNKETSARYDLPRDIETSRLTLRRPAPRDAVSLEATIDDAMLDSNGWTARKGRALIKAIGGGHPTPGLLVIESRSDATVIGGATVYSTGDETSSRSIGWWIGAGHRGAGYAGEAVAALVDAIHDAGYASVEIGTKESNLAVQRICDKIGATVVDRRPQPLPNGSTVLVIWYEHRRVVTEPT</sequence>
<keyword evidence="4" id="KW-1185">Reference proteome</keyword>
<protein>
    <submittedName>
        <fullName evidence="3">N-acetyltransferase</fullName>
    </submittedName>
</protein>
<dbReference type="GO" id="GO:0016747">
    <property type="term" value="F:acyltransferase activity, transferring groups other than amino-acyl groups"/>
    <property type="evidence" value="ECO:0007669"/>
    <property type="project" value="InterPro"/>
</dbReference>
<reference evidence="3 4" key="1">
    <citation type="submission" date="2018-09" db="EMBL/GenBank/DDBJ databases">
        <title>YIM PH21274 draft genome.</title>
        <authorList>
            <person name="Miao C."/>
        </authorList>
    </citation>
    <scope>NUCLEOTIDE SEQUENCE [LARGE SCALE GENOMIC DNA]</scope>
    <source>
        <strain evidence="3 4">YIM PH 21724</strain>
    </source>
</reference>
<proteinExistence type="predicted"/>
<keyword evidence="3" id="KW-0808">Transferase</keyword>
<organism evidence="3 4">
    <name type="scientific">Nocardia panacis</name>
    <dbReference type="NCBI Taxonomy" id="2340916"/>
    <lineage>
        <taxon>Bacteria</taxon>
        <taxon>Bacillati</taxon>
        <taxon>Actinomycetota</taxon>
        <taxon>Actinomycetes</taxon>
        <taxon>Mycobacteriales</taxon>
        <taxon>Nocardiaceae</taxon>
        <taxon>Nocardia</taxon>
    </lineage>
</organism>
<evidence type="ECO:0000313" key="4">
    <source>
        <dbReference type="Proteomes" id="UP000266677"/>
    </source>
</evidence>
<gene>
    <name evidence="3" type="ORF">D5S18_19430</name>
</gene>
<dbReference type="RefSeq" id="WP_120042480.1">
    <property type="nucleotide sequence ID" value="NZ_QZFU01000023.1"/>
</dbReference>
<keyword evidence="1" id="KW-1133">Transmembrane helix</keyword>
<dbReference type="Pfam" id="PF13302">
    <property type="entry name" value="Acetyltransf_3"/>
    <property type="match status" value="1"/>
</dbReference>
<evidence type="ECO:0000259" key="2">
    <source>
        <dbReference type="PROSITE" id="PS51186"/>
    </source>
</evidence>
<dbReference type="EMBL" id="QZFU01000023">
    <property type="protein sequence ID" value="RJO73403.1"/>
    <property type="molecule type" value="Genomic_DNA"/>
</dbReference>
<dbReference type="AlphaFoldDB" id="A0A3A4KI79"/>
<name>A0A3A4KI79_9NOCA</name>